<reference evidence="4 5" key="1">
    <citation type="submission" date="2009-02" db="EMBL/GenBank/DDBJ databases">
        <title>Sequencing of the draft genome and assembly of Dethiobacter alkaliphilus AHT 1.</title>
        <authorList>
            <consortium name="US DOE Joint Genome Institute (JGI-PGF)"/>
            <person name="Lucas S."/>
            <person name="Copeland A."/>
            <person name="Lapidus A."/>
            <person name="Glavina del Rio T."/>
            <person name="Dalin E."/>
            <person name="Tice H."/>
            <person name="Bruce D."/>
            <person name="Goodwin L."/>
            <person name="Pitluck S."/>
            <person name="Larimer F."/>
            <person name="Land M.L."/>
            <person name="Hauser L."/>
            <person name="Muyzer G."/>
        </authorList>
    </citation>
    <scope>NUCLEOTIDE SEQUENCE [LARGE SCALE GENOMIC DNA]</scope>
    <source>
        <strain evidence="4 5">AHT 1</strain>
    </source>
</reference>
<proteinExistence type="predicted"/>
<gene>
    <name evidence="4" type="ORF">DealDRAFT_3144</name>
</gene>
<evidence type="ECO:0000259" key="3">
    <source>
        <dbReference type="Pfam" id="PF14343"/>
    </source>
</evidence>
<evidence type="ECO:0000259" key="2">
    <source>
        <dbReference type="Pfam" id="PF10648"/>
    </source>
</evidence>
<dbReference type="Pfam" id="PF14343">
    <property type="entry name" value="PrcB_C"/>
    <property type="match status" value="1"/>
</dbReference>
<dbReference type="InterPro" id="IPR018911">
    <property type="entry name" value="Gmad2_Ig-like_dom"/>
</dbReference>
<name>C0GKY5_DETAL</name>
<comment type="caution">
    <text evidence="4">The sequence shown here is derived from an EMBL/GenBank/DDBJ whole genome shotgun (WGS) entry which is preliminary data.</text>
</comment>
<dbReference type="Pfam" id="PF10648">
    <property type="entry name" value="Gmad2"/>
    <property type="match status" value="1"/>
</dbReference>
<dbReference type="RefSeq" id="WP_008519282.1">
    <property type="nucleotide sequence ID" value="NZ_ACJM01000031.1"/>
</dbReference>
<organism evidence="4 5">
    <name type="scientific">Dethiobacter alkaliphilus AHT 1</name>
    <dbReference type="NCBI Taxonomy" id="555088"/>
    <lineage>
        <taxon>Bacteria</taxon>
        <taxon>Bacillati</taxon>
        <taxon>Bacillota</taxon>
        <taxon>Dethiobacteria</taxon>
        <taxon>Dethiobacterales</taxon>
        <taxon>Dethiobacteraceae</taxon>
        <taxon>Dethiobacter</taxon>
    </lineage>
</organism>
<dbReference type="eggNOG" id="COG5401">
    <property type="taxonomic scope" value="Bacteria"/>
</dbReference>
<evidence type="ECO:0008006" key="6">
    <source>
        <dbReference type="Google" id="ProtNLM"/>
    </source>
</evidence>
<dbReference type="PROSITE" id="PS51257">
    <property type="entry name" value="PROKAR_LIPOPROTEIN"/>
    <property type="match status" value="1"/>
</dbReference>
<dbReference type="OrthoDB" id="422698at2"/>
<sequence>MLRKRLVLLLTLLLGIVLVTGCAENGDMSSQNNSLNGNDAVGEYENGENNDVDEPAAEEIIDDWLEYSRGIFLGQSRELDGMQYLLVTYGQKESDGYNVEIIDVDVDEEDEKVYVEVKFTAPDEDKDVNAEETYPYALEMIEATGLPVEFKAVGDEDFVPQLLEIDYLQPIAAGSAHIKVFSPGPGEQVGHRFKVEGIINEHEGNVQYRLMDGSGTVLISGVTGMNASRDWKYFSLNVVVDSEVVAEETLLMEINTQGAQNGDVQDTVRVEFVLQE</sequence>
<dbReference type="STRING" id="555088.DealDRAFT_3144"/>
<evidence type="ECO:0000313" key="4">
    <source>
        <dbReference type="EMBL" id="EEG75997.1"/>
    </source>
</evidence>
<feature type="signal peptide" evidence="1">
    <location>
        <begin position="1"/>
        <end position="23"/>
    </location>
</feature>
<protein>
    <recommendedName>
        <fullName evidence="6">PrcB C-terminal domain-containing protein</fullName>
    </recommendedName>
</protein>
<dbReference type="EMBL" id="ACJM01000031">
    <property type="protein sequence ID" value="EEG75997.1"/>
    <property type="molecule type" value="Genomic_DNA"/>
</dbReference>
<accession>C0GKY5</accession>
<dbReference type="AlphaFoldDB" id="C0GKY5"/>
<feature type="domain" description="PrcB C-terminal" evidence="3">
    <location>
        <begin position="84"/>
        <end position="138"/>
    </location>
</feature>
<dbReference type="InterPro" id="IPR025748">
    <property type="entry name" value="PrcB_C_dom"/>
</dbReference>
<keyword evidence="5" id="KW-1185">Reference proteome</keyword>
<evidence type="ECO:0000313" key="5">
    <source>
        <dbReference type="Proteomes" id="UP000006443"/>
    </source>
</evidence>
<feature type="chain" id="PRO_5002898310" description="PrcB C-terminal domain-containing protein" evidence="1">
    <location>
        <begin position="24"/>
        <end position="276"/>
    </location>
</feature>
<dbReference type="Proteomes" id="UP000006443">
    <property type="component" value="Unassembled WGS sequence"/>
</dbReference>
<feature type="domain" description="Bacterial spore germination immunoglobulin-like" evidence="2">
    <location>
        <begin position="177"/>
        <end position="254"/>
    </location>
</feature>
<keyword evidence="1" id="KW-0732">Signal</keyword>
<evidence type="ECO:0000256" key="1">
    <source>
        <dbReference type="SAM" id="SignalP"/>
    </source>
</evidence>